<keyword evidence="3" id="KW-1185">Reference proteome</keyword>
<name>A0A8X8Y7X0_SALSN</name>
<dbReference type="Proteomes" id="UP000298416">
    <property type="component" value="Unassembled WGS sequence"/>
</dbReference>
<evidence type="ECO:0000313" key="3">
    <source>
        <dbReference type="Proteomes" id="UP000298416"/>
    </source>
</evidence>
<dbReference type="EMBL" id="PNBA02000005">
    <property type="protein sequence ID" value="KAG6425180.1"/>
    <property type="molecule type" value="Genomic_DNA"/>
</dbReference>
<dbReference type="AlphaFoldDB" id="A0A8X8Y7X0"/>
<gene>
    <name evidence="2" type="ORF">SASPL_115606</name>
</gene>
<dbReference type="InterPro" id="IPR013187">
    <property type="entry name" value="F-box-assoc_dom_typ3"/>
</dbReference>
<evidence type="ECO:0000313" key="2">
    <source>
        <dbReference type="EMBL" id="KAG6425180.1"/>
    </source>
</evidence>
<comment type="caution">
    <text evidence="2">The sequence shown here is derived from an EMBL/GenBank/DDBJ whole genome shotgun (WGS) entry which is preliminary data.</text>
</comment>
<dbReference type="Pfam" id="PF08268">
    <property type="entry name" value="FBA_3"/>
    <property type="match status" value="1"/>
</dbReference>
<reference evidence="2" key="1">
    <citation type="submission" date="2018-01" db="EMBL/GenBank/DDBJ databases">
        <authorList>
            <person name="Mao J.F."/>
        </authorList>
    </citation>
    <scope>NUCLEOTIDE SEQUENCE</scope>
    <source>
        <strain evidence="2">Huo1</strain>
        <tissue evidence="2">Leaf</tissue>
    </source>
</reference>
<dbReference type="InterPro" id="IPR017451">
    <property type="entry name" value="F-box-assoc_interact_dom"/>
</dbReference>
<evidence type="ECO:0000259" key="1">
    <source>
        <dbReference type="Pfam" id="PF08268"/>
    </source>
</evidence>
<dbReference type="NCBIfam" id="TIGR01640">
    <property type="entry name" value="F_box_assoc_1"/>
    <property type="match status" value="1"/>
</dbReference>
<proteinExistence type="predicted"/>
<sequence>MWSDHRFEDYKVLNLVSMSENGRGNILDKSYHMDLYSLKLNSWRRIPCTDFECSLTSGGACVSGVFYHEAYLKQTQTPVILSFDFSTETLSSLPSPDSGGMKIYVKLDLGNMNFGLWTRESVFHVHGVWEPLWFSQDGKLLMFDRTTGKLNHLGVDWSTNHKATTQPIRAGSSLLGHGANKCPSSSIHFLIYLYMDL</sequence>
<accession>A0A8X8Y7X0</accession>
<feature type="domain" description="F-box associated beta-propeller type 3" evidence="1">
    <location>
        <begin position="8"/>
        <end position="97"/>
    </location>
</feature>
<protein>
    <recommendedName>
        <fullName evidence="1">F-box associated beta-propeller type 3 domain-containing protein</fullName>
    </recommendedName>
</protein>
<reference evidence="2" key="2">
    <citation type="submission" date="2020-08" db="EMBL/GenBank/DDBJ databases">
        <title>Plant Genome Project.</title>
        <authorList>
            <person name="Zhang R.-G."/>
        </authorList>
    </citation>
    <scope>NUCLEOTIDE SEQUENCE</scope>
    <source>
        <strain evidence="2">Huo1</strain>
        <tissue evidence="2">Leaf</tissue>
    </source>
</reference>
<organism evidence="2">
    <name type="scientific">Salvia splendens</name>
    <name type="common">Scarlet sage</name>
    <dbReference type="NCBI Taxonomy" id="180675"/>
    <lineage>
        <taxon>Eukaryota</taxon>
        <taxon>Viridiplantae</taxon>
        <taxon>Streptophyta</taxon>
        <taxon>Embryophyta</taxon>
        <taxon>Tracheophyta</taxon>
        <taxon>Spermatophyta</taxon>
        <taxon>Magnoliopsida</taxon>
        <taxon>eudicotyledons</taxon>
        <taxon>Gunneridae</taxon>
        <taxon>Pentapetalae</taxon>
        <taxon>asterids</taxon>
        <taxon>lamiids</taxon>
        <taxon>Lamiales</taxon>
        <taxon>Lamiaceae</taxon>
        <taxon>Nepetoideae</taxon>
        <taxon>Mentheae</taxon>
        <taxon>Salviinae</taxon>
        <taxon>Salvia</taxon>
        <taxon>Salvia subgen. Calosphace</taxon>
        <taxon>core Calosphace</taxon>
    </lineage>
</organism>